<dbReference type="AlphaFoldDB" id="A0AAD9U350"/>
<evidence type="ECO:0000256" key="1">
    <source>
        <dbReference type="SAM" id="MobiDB-lite"/>
    </source>
</evidence>
<proteinExistence type="predicted"/>
<accession>A0AAD9U350</accession>
<keyword evidence="3" id="KW-1185">Reference proteome</keyword>
<feature type="region of interest" description="Disordered" evidence="1">
    <location>
        <begin position="66"/>
        <end position="103"/>
    </location>
</feature>
<evidence type="ECO:0000313" key="2">
    <source>
        <dbReference type="EMBL" id="KAK2646752.1"/>
    </source>
</evidence>
<dbReference type="EMBL" id="JANJYI010000006">
    <property type="protein sequence ID" value="KAK2646752.1"/>
    <property type="molecule type" value="Genomic_DNA"/>
</dbReference>
<protein>
    <submittedName>
        <fullName evidence="2">Uncharacterized protein</fullName>
    </submittedName>
</protein>
<gene>
    <name evidence="2" type="ORF">Ddye_021947</name>
</gene>
<sequence length="103" mass="11013">MAETEVGENRESYHKFEIRDSRSFALLVVKIGHGIKLDTRSQDAPQRNPGSFTSGVTECYGEKIQQSLNPEGGSGPSQASEMCIDGPGIGIEGSSTELGLQVI</sequence>
<feature type="compositionally biased region" description="Polar residues" evidence="1">
    <location>
        <begin position="93"/>
        <end position="103"/>
    </location>
</feature>
<evidence type="ECO:0000313" key="3">
    <source>
        <dbReference type="Proteomes" id="UP001280121"/>
    </source>
</evidence>
<dbReference type="Proteomes" id="UP001280121">
    <property type="component" value="Unassembled WGS sequence"/>
</dbReference>
<organism evidence="2 3">
    <name type="scientific">Dipteronia dyeriana</name>
    <dbReference type="NCBI Taxonomy" id="168575"/>
    <lineage>
        <taxon>Eukaryota</taxon>
        <taxon>Viridiplantae</taxon>
        <taxon>Streptophyta</taxon>
        <taxon>Embryophyta</taxon>
        <taxon>Tracheophyta</taxon>
        <taxon>Spermatophyta</taxon>
        <taxon>Magnoliopsida</taxon>
        <taxon>eudicotyledons</taxon>
        <taxon>Gunneridae</taxon>
        <taxon>Pentapetalae</taxon>
        <taxon>rosids</taxon>
        <taxon>malvids</taxon>
        <taxon>Sapindales</taxon>
        <taxon>Sapindaceae</taxon>
        <taxon>Hippocastanoideae</taxon>
        <taxon>Acereae</taxon>
        <taxon>Dipteronia</taxon>
    </lineage>
</organism>
<comment type="caution">
    <text evidence="2">The sequence shown here is derived from an EMBL/GenBank/DDBJ whole genome shotgun (WGS) entry which is preliminary data.</text>
</comment>
<name>A0AAD9U350_9ROSI</name>
<reference evidence="2" key="1">
    <citation type="journal article" date="2023" name="Plant J.">
        <title>Genome sequences and population genomics provide insights into the demographic history, inbreeding, and mutation load of two 'living fossil' tree species of Dipteronia.</title>
        <authorList>
            <person name="Feng Y."/>
            <person name="Comes H.P."/>
            <person name="Chen J."/>
            <person name="Zhu S."/>
            <person name="Lu R."/>
            <person name="Zhang X."/>
            <person name="Li P."/>
            <person name="Qiu J."/>
            <person name="Olsen K.M."/>
            <person name="Qiu Y."/>
        </authorList>
    </citation>
    <scope>NUCLEOTIDE SEQUENCE</scope>
    <source>
        <strain evidence="2">KIB01</strain>
    </source>
</reference>